<dbReference type="InterPro" id="IPR036779">
    <property type="entry name" value="LysM_dom_sf"/>
</dbReference>
<gene>
    <name evidence="2" type="ordered locus">G5S_0130</name>
</gene>
<dbReference type="Proteomes" id="UP000008305">
    <property type="component" value="Chromosome"/>
</dbReference>
<evidence type="ECO:0000313" key="3">
    <source>
        <dbReference type="Proteomes" id="UP000008305"/>
    </source>
</evidence>
<dbReference type="SMART" id="SM00257">
    <property type="entry name" value="LysM"/>
    <property type="match status" value="2"/>
</dbReference>
<dbReference type="KEGG" id="cpm:G5S_0130"/>
<protein>
    <submittedName>
        <fullName evidence="2">Muramidase</fullName>
    </submittedName>
</protein>
<dbReference type="Gene3D" id="3.10.350.10">
    <property type="entry name" value="LysM domain"/>
    <property type="match status" value="2"/>
</dbReference>
<feature type="domain" description="LysM" evidence="1">
    <location>
        <begin position="175"/>
        <end position="221"/>
    </location>
</feature>
<organism evidence="2 3">
    <name type="scientific">Chlamydia pecorum (strain ATCC VR-628 / DSM 29919 / E58)</name>
    <name type="common">Chlamydophila pecorum</name>
    <dbReference type="NCBI Taxonomy" id="331635"/>
    <lineage>
        <taxon>Bacteria</taxon>
        <taxon>Pseudomonadati</taxon>
        <taxon>Chlamydiota</taxon>
        <taxon>Chlamydiia</taxon>
        <taxon>Chlamydiales</taxon>
        <taxon>Chlamydiaceae</taxon>
        <taxon>Chlamydia/Chlamydophila group</taxon>
        <taxon>Chlamydia</taxon>
    </lineage>
</organism>
<accession>A0AA34WHQ8</accession>
<evidence type="ECO:0000259" key="1">
    <source>
        <dbReference type="PROSITE" id="PS51782"/>
    </source>
</evidence>
<dbReference type="PROSITE" id="PS51782">
    <property type="entry name" value="LYSM"/>
    <property type="match status" value="2"/>
</dbReference>
<dbReference type="EMBL" id="CP002608">
    <property type="protein sequence ID" value="AEB41157.1"/>
    <property type="molecule type" value="Genomic_DNA"/>
</dbReference>
<dbReference type="PANTHER" id="PTHR33734:SF22">
    <property type="entry name" value="MEMBRANE-BOUND LYTIC MUREIN TRANSGLYCOSYLASE D"/>
    <property type="match status" value="1"/>
</dbReference>
<dbReference type="Pfam" id="PF01476">
    <property type="entry name" value="LysM"/>
    <property type="match status" value="2"/>
</dbReference>
<reference evidence="2 3" key="1">
    <citation type="journal article" date="2011" name="J. Bacteriol.">
        <title>Genome sequence of the obligate intracellular animal pathogen Chlamydia pecorum E58.</title>
        <authorList>
            <person name="Mojica S."/>
            <person name="Huot Creasy H."/>
            <person name="Daugherty S."/>
            <person name="Read T.D."/>
            <person name="Kim T."/>
            <person name="Kaltenboeck B."/>
            <person name="Bavoil P."/>
            <person name="Myers G.S."/>
        </authorList>
    </citation>
    <scope>NUCLEOTIDE SEQUENCE [LARGE SCALE GENOMIC DNA]</scope>
    <source>
        <strain evidence="2 3">E58</strain>
    </source>
</reference>
<dbReference type="SUPFAM" id="SSF54106">
    <property type="entry name" value="LysM domain"/>
    <property type="match status" value="2"/>
</dbReference>
<dbReference type="AlphaFoldDB" id="A0AA34WHQ8"/>
<keyword evidence="3" id="KW-1185">Reference proteome</keyword>
<dbReference type="PANTHER" id="PTHR33734">
    <property type="entry name" value="LYSM DOMAIN-CONTAINING GPI-ANCHORED PROTEIN 2"/>
    <property type="match status" value="1"/>
</dbReference>
<dbReference type="InterPro" id="IPR018392">
    <property type="entry name" value="LysM"/>
</dbReference>
<name>A0AA34WHQ8_CHLPE</name>
<dbReference type="CDD" id="cd00118">
    <property type="entry name" value="LysM"/>
    <property type="match status" value="2"/>
</dbReference>
<feature type="domain" description="LysM" evidence="1">
    <location>
        <begin position="112"/>
        <end position="155"/>
    </location>
</feature>
<evidence type="ECO:0000313" key="2">
    <source>
        <dbReference type="EMBL" id="AEB41157.1"/>
    </source>
</evidence>
<proteinExistence type="predicted"/>
<dbReference type="GO" id="GO:0008932">
    <property type="term" value="F:lytic endotransglycosylase activity"/>
    <property type="evidence" value="ECO:0007669"/>
    <property type="project" value="TreeGrafter"/>
</dbReference>
<sequence length="222" mass="24892">MVITAVLMNAILLVALFATSKRGVVKNYAENYSEFSSEKIVKVLAPEEKLPEASQVAAVVPAQPVPVAKEVLAAQFMEEQHIVVSPQQPAQEAQEVQQQPQPVVEERKEAFTTVIVKKGDFLERIAKANHTTVSTLMQLNDLSSTQLKIGQVLKVPVVEQVATQSSRPETLNPENYYTVQEGDSPWTIALRNHIRLEELLRLNNLDEHKARRIRPGDQLRIR</sequence>